<accession>B9XMH9</accession>
<proteinExistence type="predicted"/>
<dbReference type="EMBL" id="ABOX02000034">
    <property type="protein sequence ID" value="EEF59021.1"/>
    <property type="molecule type" value="Genomic_DNA"/>
</dbReference>
<dbReference type="AlphaFoldDB" id="B9XMH9"/>
<comment type="caution">
    <text evidence="1">The sequence shown here is derived from an EMBL/GenBank/DDBJ whole genome shotgun (WGS) entry which is preliminary data.</text>
</comment>
<organism evidence="1 2">
    <name type="scientific">Pedosphaera parvula (strain Ellin514)</name>
    <dbReference type="NCBI Taxonomy" id="320771"/>
    <lineage>
        <taxon>Bacteria</taxon>
        <taxon>Pseudomonadati</taxon>
        <taxon>Verrucomicrobiota</taxon>
        <taxon>Pedosphaerae</taxon>
        <taxon>Pedosphaerales</taxon>
        <taxon>Pedosphaeraceae</taxon>
        <taxon>Pedosphaera</taxon>
    </lineage>
</organism>
<reference evidence="1 2" key="1">
    <citation type="journal article" date="2011" name="J. Bacteriol.">
        <title>Genome sequence of 'Pedosphaera parvula' Ellin514, an aerobic Verrucomicrobial isolate from pasture soil.</title>
        <authorList>
            <person name="Kant R."/>
            <person name="van Passel M.W."/>
            <person name="Sangwan P."/>
            <person name="Palva A."/>
            <person name="Lucas S."/>
            <person name="Copeland A."/>
            <person name="Lapidus A."/>
            <person name="Glavina Del Rio T."/>
            <person name="Dalin E."/>
            <person name="Tice H."/>
            <person name="Bruce D."/>
            <person name="Goodwin L."/>
            <person name="Pitluck S."/>
            <person name="Chertkov O."/>
            <person name="Larimer F.W."/>
            <person name="Land M.L."/>
            <person name="Hauser L."/>
            <person name="Brettin T.S."/>
            <person name="Detter J.C."/>
            <person name="Han S."/>
            <person name="de Vos W.M."/>
            <person name="Janssen P.H."/>
            <person name="Smidt H."/>
        </authorList>
    </citation>
    <scope>NUCLEOTIDE SEQUENCE [LARGE SCALE GENOMIC DNA]</scope>
    <source>
        <strain evidence="1 2">Ellin514</strain>
    </source>
</reference>
<gene>
    <name evidence="1" type="ORF">Cflav_PD2070</name>
</gene>
<name>B9XMH9_PEDPL</name>
<sequence length="220" mass="24542">MTNRILFVFGDAQNDQVWFHRLPSIMTSICSLLSFMTAVALFCCGCRTAAPGYRSLSNSEIALHPPTRLAFPLRIGPFQRSFAQQKLDDPKSIRVGYSYEGKHSPNIITITVERSNVSPAEMIWSLKQAFTTANPDAAISAPLSADSPALLHDWQTVAIDYYGFVADFPPSMRHQPQRRLYGARTYGGYTLLLDSTPFYPDFGNVILPATDRLVSELFPN</sequence>
<evidence type="ECO:0000313" key="1">
    <source>
        <dbReference type="EMBL" id="EEF59021.1"/>
    </source>
</evidence>
<evidence type="ECO:0000313" key="2">
    <source>
        <dbReference type="Proteomes" id="UP000003688"/>
    </source>
</evidence>
<keyword evidence="2" id="KW-1185">Reference proteome</keyword>
<dbReference type="Proteomes" id="UP000003688">
    <property type="component" value="Unassembled WGS sequence"/>
</dbReference>
<protein>
    <submittedName>
        <fullName evidence="1">Uncharacterized protein</fullName>
    </submittedName>
</protein>
<dbReference type="STRING" id="320771.Cflav_PD2070"/>